<accession>A0A9K3CYI9</accession>
<evidence type="ECO:0000313" key="2">
    <source>
        <dbReference type="EMBL" id="GIQ84034.1"/>
    </source>
</evidence>
<gene>
    <name evidence="2" type="ORF">KIPB_005458</name>
</gene>
<name>A0A9K3CYI9_9EUKA</name>
<dbReference type="GO" id="GO:0000930">
    <property type="term" value="C:gamma-tubulin complex"/>
    <property type="evidence" value="ECO:0007669"/>
    <property type="project" value="TreeGrafter"/>
</dbReference>
<dbReference type="EMBL" id="BDIP01001279">
    <property type="protein sequence ID" value="GIQ84034.1"/>
    <property type="molecule type" value="Genomic_DNA"/>
</dbReference>
<dbReference type="PANTHER" id="PTHR46479:SF1">
    <property type="entry name" value="BIOGENESIS OF LYSOSOME-RELATED ORGANELLES COMPLEX 1 SUBUNIT 2"/>
    <property type="match status" value="1"/>
</dbReference>
<sequence>MLSAQEIDALIGAVDSAVTECECFEPETFVADLMVSVDSPILRAASASEAFRKALRHATELSVSGIILGHGVHALLTAPAPASRPVTEAPVSAPLADTEAELRLLRELNEEAFAEYKTMADMTHDLLPLVNRVKEKYAEMRPVLDCVDDVENGITVLESTVQALELYVGEVETRVKAMEAK</sequence>
<comment type="caution">
    <text evidence="2">The sequence shown here is derived from an EMBL/GenBank/DDBJ whole genome shotgun (WGS) entry which is preliminary data.</text>
</comment>
<dbReference type="InterPro" id="IPR019269">
    <property type="entry name" value="BLOC1_su2"/>
</dbReference>
<reference evidence="2 3" key="1">
    <citation type="journal article" date="2018" name="PLoS ONE">
        <title>The draft genome of Kipferlia bialata reveals reductive genome evolution in fornicate parasites.</title>
        <authorList>
            <person name="Tanifuji G."/>
            <person name="Takabayashi S."/>
            <person name="Kume K."/>
            <person name="Takagi M."/>
            <person name="Nakayama T."/>
            <person name="Kamikawa R."/>
            <person name="Inagaki Y."/>
            <person name="Hashimoto T."/>
        </authorList>
    </citation>
    <scope>NUCLEOTIDE SEQUENCE [LARGE SCALE GENOMIC DNA]</scope>
    <source>
        <strain evidence="2">NY0173</strain>
    </source>
</reference>
<dbReference type="GO" id="GO:0031083">
    <property type="term" value="C:BLOC-1 complex"/>
    <property type="evidence" value="ECO:0007669"/>
    <property type="project" value="TreeGrafter"/>
</dbReference>
<dbReference type="GO" id="GO:0043015">
    <property type="term" value="F:gamma-tubulin binding"/>
    <property type="evidence" value="ECO:0007669"/>
    <property type="project" value="TreeGrafter"/>
</dbReference>
<protein>
    <submittedName>
        <fullName evidence="2">Biogenesis of lysosome-related organelles complex-1, subunit 2</fullName>
    </submittedName>
</protein>
<dbReference type="GO" id="GO:0016197">
    <property type="term" value="P:endosomal transport"/>
    <property type="evidence" value="ECO:0007669"/>
    <property type="project" value="TreeGrafter"/>
</dbReference>
<dbReference type="GO" id="GO:0099078">
    <property type="term" value="C:BORC complex"/>
    <property type="evidence" value="ECO:0007669"/>
    <property type="project" value="TreeGrafter"/>
</dbReference>
<dbReference type="Pfam" id="PF10046">
    <property type="entry name" value="BLOC1_2"/>
    <property type="match status" value="1"/>
</dbReference>
<proteinExistence type="inferred from homology"/>
<evidence type="ECO:0000313" key="3">
    <source>
        <dbReference type="Proteomes" id="UP000265618"/>
    </source>
</evidence>
<evidence type="ECO:0000256" key="1">
    <source>
        <dbReference type="ARBA" id="ARBA00008468"/>
    </source>
</evidence>
<dbReference type="OrthoDB" id="244061at2759"/>
<comment type="similarity">
    <text evidence="1">Belongs to the BLOC1S2 family.</text>
</comment>
<dbReference type="AlphaFoldDB" id="A0A9K3CYI9"/>
<keyword evidence="3" id="KW-1185">Reference proteome</keyword>
<organism evidence="2 3">
    <name type="scientific">Kipferlia bialata</name>
    <dbReference type="NCBI Taxonomy" id="797122"/>
    <lineage>
        <taxon>Eukaryota</taxon>
        <taxon>Metamonada</taxon>
        <taxon>Carpediemonas-like organisms</taxon>
        <taxon>Kipferlia</taxon>
    </lineage>
</organism>
<dbReference type="GO" id="GO:0032418">
    <property type="term" value="P:lysosome localization"/>
    <property type="evidence" value="ECO:0007669"/>
    <property type="project" value="TreeGrafter"/>
</dbReference>
<dbReference type="Proteomes" id="UP000265618">
    <property type="component" value="Unassembled WGS sequence"/>
</dbReference>
<dbReference type="PANTHER" id="PTHR46479">
    <property type="entry name" value="BIOGENESIS OF LYSOSOME-RELATED ORGANELLES COMPLEX 1 SUBUNIT 2"/>
    <property type="match status" value="1"/>
</dbReference>